<keyword evidence="2" id="KW-1185">Reference proteome</keyword>
<dbReference type="Proteomes" id="UP001153678">
    <property type="component" value="Unassembled WGS sequence"/>
</dbReference>
<evidence type="ECO:0000313" key="2">
    <source>
        <dbReference type="Proteomes" id="UP001153678"/>
    </source>
</evidence>
<protein>
    <submittedName>
        <fullName evidence="1">19388_t:CDS:1</fullName>
    </submittedName>
</protein>
<feature type="non-terminal residue" evidence="1">
    <location>
        <position position="1"/>
    </location>
</feature>
<name>A0A9W4SWY7_9GLOM</name>
<organism evidence="1 2">
    <name type="scientific">Funneliformis geosporum</name>
    <dbReference type="NCBI Taxonomy" id="1117311"/>
    <lineage>
        <taxon>Eukaryota</taxon>
        <taxon>Fungi</taxon>
        <taxon>Fungi incertae sedis</taxon>
        <taxon>Mucoromycota</taxon>
        <taxon>Glomeromycotina</taxon>
        <taxon>Glomeromycetes</taxon>
        <taxon>Glomerales</taxon>
        <taxon>Glomeraceae</taxon>
        <taxon>Funneliformis</taxon>
    </lineage>
</organism>
<sequence>MDFNFTNNNSSKSYQYDYIPIEYIEMRNKFKERFQEIPTSSNNIHGSTIELQNATVI</sequence>
<dbReference type="AlphaFoldDB" id="A0A9W4SWY7"/>
<evidence type="ECO:0000313" key="1">
    <source>
        <dbReference type="EMBL" id="CAI2186475.1"/>
    </source>
</evidence>
<proteinExistence type="predicted"/>
<accession>A0A9W4SWY7</accession>
<dbReference type="EMBL" id="CAMKVN010004162">
    <property type="protein sequence ID" value="CAI2186475.1"/>
    <property type="molecule type" value="Genomic_DNA"/>
</dbReference>
<comment type="caution">
    <text evidence="1">The sequence shown here is derived from an EMBL/GenBank/DDBJ whole genome shotgun (WGS) entry which is preliminary data.</text>
</comment>
<reference evidence="1" key="1">
    <citation type="submission" date="2022-08" db="EMBL/GenBank/DDBJ databases">
        <authorList>
            <person name="Kallberg Y."/>
            <person name="Tangrot J."/>
            <person name="Rosling A."/>
        </authorList>
    </citation>
    <scope>NUCLEOTIDE SEQUENCE</scope>
    <source>
        <strain evidence="1">Wild A</strain>
    </source>
</reference>
<gene>
    <name evidence="1" type="ORF">FWILDA_LOCUS12595</name>
</gene>